<proteinExistence type="predicted"/>
<dbReference type="InterPro" id="IPR025159">
    <property type="entry name" value="AbiEi_N"/>
</dbReference>
<organism evidence="2 3">
    <name type="scientific">Mesorhizobium montanum</name>
    <dbReference type="NCBI Taxonomy" id="3072323"/>
    <lineage>
        <taxon>Bacteria</taxon>
        <taxon>Pseudomonadati</taxon>
        <taxon>Pseudomonadota</taxon>
        <taxon>Alphaproteobacteria</taxon>
        <taxon>Hyphomicrobiales</taxon>
        <taxon>Phyllobacteriaceae</taxon>
        <taxon>Mesorhizobium</taxon>
    </lineage>
</organism>
<accession>A0ABU4ZFN7</accession>
<gene>
    <name evidence="2" type="ORF">RFM68_04975</name>
</gene>
<evidence type="ECO:0000313" key="3">
    <source>
        <dbReference type="Proteomes" id="UP001276840"/>
    </source>
</evidence>
<dbReference type="Pfam" id="PF13338">
    <property type="entry name" value="AbiEi_4"/>
    <property type="match status" value="1"/>
</dbReference>
<protein>
    <submittedName>
        <fullName evidence="2">Type IV toxin-antitoxin system AbiEi family antitoxin domain-containing protein</fullName>
    </submittedName>
</protein>
<dbReference type="EMBL" id="JAVIJF010000003">
    <property type="protein sequence ID" value="MDX8523852.1"/>
    <property type="molecule type" value="Genomic_DNA"/>
</dbReference>
<dbReference type="RefSeq" id="WP_320231838.1">
    <property type="nucleotide sequence ID" value="NZ_JAVIJF010000003.1"/>
</dbReference>
<evidence type="ECO:0000313" key="2">
    <source>
        <dbReference type="EMBL" id="MDX8523852.1"/>
    </source>
</evidence>
<reference evidence="2 3" key="1">
    <citation type="submission" date="2023-08" db="EMBL/GenBank/DDBJ databases">
        <title>Implementing the SeqCode for naming new Mesorhizobium species isolated from Vachellia karroo root nodules.</title>
        <authorList>
            <person name="Van Lill M."/>
        </authorList>
    </citation>
    <scope>NUCLEOTIDE SEQUENCE [LARGE SCALE GENOMIC DNA]</scope>
    <source>
        <strain evidence="2 3">MSK 1335</strain>
    </source>
</reference>
<evidence type="ECO:0000259" key="1">
    <source>
        <dbReference type="Pfam" id="PF13338"/>
    </source>
</evidence>
<keyword evidence="3" id="KW-1185">Reference proteome</keyword>
<feature type="domain" description="AbiEi antitoxin N-terminal" evidence="1">
    <location>
        <begin position="51"/>
        <end position="97"/>
    </location>
</feature>
<name>A0ABU4ZFN7_9HYPH</name>
<comment type="caution">
    <text evidence="2">The sequence shown here is derived from an EMBL/GenBank/DDBJ whole genome shotgun (WGS) entry which is preliminary data.</text>
</comment>
<sequence length="103" mass="11742">MWLLGPHETANYELPISLKTTPEPFLKIRKRDRERAERIHWAGGPKPSLRQRAVALAQQQGVVRTRDLTNIGVPRCYLTRMCNEGLLIKVGYGAYRAADQEPT</sequence>
<dbReference type="Proteomes" id="UP001276840">
    <property type="component" value="Unassembled WGS sequence"/>
</dbReference>